<evidence type="ECO:0000313" key="10">
    <source>
        <dbReference type="Proteomes" id="UP000014760"/>
    </source>
</evidence>
<evidence type="ECO:0000313" key="9">
    <source>
        <dbReference type="EnsemblMetazoa" id="CapteP177724"/>
    </source>
</evidence>
<dbReference type="GO" id="GO:0060271">
    <property type="term" value="P:cilium assembly"/>
    <property type="evidence" value="ECO:0007669"/>
    <property type="project" value="TreeGrafter"/>
</dbReference>
<organism evidence="8">
    <name type="scientific">Capitella teleta</name>
    <name type="common">Polychaete worm</name>
    <dbReference type="NCBI Taxonomy" id="283909"/>
    <lineage>
        <taxon>Eukaryota</taxon>
        <taxon>Metazoa</taxon>
        <taxon>Spiralia</taxon>
        <taxon>Lophotrochozoa</taxon>
        <taxon>Annelida</taxon>
        <taxon>Polychaeta</taxon>
        <taxon>Sedentaria</taxon>
        <taxon>Scolecida</taxon>
        <taxon>Capitellidae</taxon>
        <taxon>Capitella</taxon>
    </lineage>
</organism>
<feature type="compositionally biased region" description="Basic residues" evidence="7">
    <location>
        <begin position="466"/>
        <end position="478"/>
    </location>
</feature>
<dbReference type="PROSITE" id="PS51221">
    <property type="entry name" value="TTL"/>
    <property type="match status" value="1"/>
</dbReference>
<reference evidence="10" key="1">
    <citation type="submission" date="2012-12" db="EMBL/GenBank/DDBJ databases">
        <authorList>
            <person name="Hellsten U."/>
            <person name="Grimwood J."/>
            <person name="Chapman J.A."/>
            <person name="Shapiro H."/>
            <person name="Aerts A."/>
            <person name="Otillar R.P."/>
            <person name="Terry A.Y."/>
            <person name="Boore J.L."/>
            <person name="Simakov O."/>
            <person name="Marletaz F."/>
            <person name="Cho S.-J."/>
            <person name="Edsinger-Gonzales E."/>
            <person name="Havlak P."/>
            <person name="Kuo D.-H."/>
            <person name="Larsson T."/>
            <person name="Lv J."/>
            <person name="Arendt D."/>
            <person name="Savage R."/>
            <person name="Osoegawa K."/>
            <person name="de Jong P."/>
            <person name="Lindberg D.R."/>
            <person name="Seaver E.C."/>
            <person name="Weisblat D.A."/>
            <person name="Putnam N.H."/>
            <person name="Grigoriev I.V."/>
            <person name="Rokhsar D.S."/>
        </authorList>
    </citation>
    <scope>NUCLEOTIDE SEQUENCE</scope>
    <source>
        <strain evidence="10">I ESC-2004</strain>
    </source>
</reference>
<dbReference type="GO" id="GO:0070736">
    <property type="term" value="F:protein-glycine ligase activity, initiating"/>
    <property type="evidence" value="ECO:0007669"/>
    <property type="project" value="TreeGrafter"/>
</dbReference>
<dbReference type="AlphaFoldDB" id="R7THQ4"/>
<evidence type="ECO:0000256" key="3">
    <source>
        <dbReference type="ARBA" id="ARBA00022598"/>
    </source>
</evidence>
<dbReference type="GO" id="GO:0005524">
    <property type="term" value="F:ATP binding"/>
    <property type="evidence" value="ECO:0007669"/>
    <property type="project" value="UniProtKB-KW"/>
</dbReference>
<dbReference type="OrthoDB" id="202825at2759"/>
<dbReference type="FunFam" id="3.30.470.20:FF:000032">
    <property type="entry name" value="tubulin monoglycylase TTLL3 isoform X2"/>
    <property type="match status" value="1"/>
</dbReference>
<proteinExistence type="predicted"/>
<sequence>MVRNCTPTFVFTVKSNDVDSRVTKGSQLVNHFGKARNFTTKAGLIQNLRQLHWYNSMDPDKMYPRSYKLDEPEDRDAFLDDYRVTSCISFVRYFVQKSEELLVVEKGVKEEKKPDRELLRCYYQPITKPQMLSDISINTQCERFLEEKIHQDIDLATLPCLSTSQWNQFLAAYYQFVHEDGNISPMDPDMIEKCKELLTRIRDVCPQYIVDGTKNAWIVKPGAKSRGRGIQCLDKLESIHSLMECADGCMVVQKYIEQPFLVYNTKFDIRQWFLVTDWNPLTIWFYKHCYLRFCSQEFTLDNMHSSIHLSNNAIQKHFMPAGFRCDKLPDDNMWTSDQFVDHLRRKGLDSEWFELTVPGMKQAIISTLLCTQEFIETRKSAFELYGADFMMTDDMQPWLLEVNSSPSMSQSTRATEKLVDMVLEDTVKVVLDRRDDKQANTGCFEMIYRQSYINDPLPTDPGLTIHGRRVAKPHQRHR</sequence>
<name>R7THQ4_CAPTE</name>
<feature type="region of interest" description="Disordered" evidence="7">
    <location>
        <begin position="459"/>
        <end position="478"/>
    </location>
</feature>
<dbReference type="Pfam" id="PF03133">
    <property type="entry name" value="TTL"/>
    <property type="match status" value="1"/>
</dbReference>
<evidence type="ECO:0000256" key="6">
    <source>
        <dbReference type="ARBA" id="ARBA00023212"/>
    </source>
</evidence>
<evidence type="ECO:0000313" key="8">
    <source>
        <dbReference type="EMBL" id="ELT93313.1"/>
    </source>
</evidence>
<evidence type="ECO:0000256" key="4">
    <source>
        <dbReference type="ARBA" id="ARBA00022741"/>
    </source>
</evidence>
<evidence type="ECO:0000256" key="1">
    <source>
        <dbReference type="ARBA" id="ARBA00004245"/>
    </source>
</evidence>
<reference evidence="9" key="3">
    <citation type="submission" date="2015-06" db="UniProtKB">
        <authorList>
            <consortium name="EnsemblMetazoa"/>
        </authorList>
    </citation>
    <scope>IDENTIFICATION</scope>
</reference>
<dbReference type="Proteomes" id="UP000014760">
    <property type="component" value="Unassembled WGS sequence"/>
</dbReference>
<keyword evidence="3" id="KW-0436">Ligase</keyword>
<keyword evidence="5" id="KW-0067">ATP-binding</keyword>
<dbReference type="EMBL" id="AMQN01012823">
    <property type="status" value="NOT_ANNOTATED_CDS"/>
    <property type="molecule type" value="Genomic_DNA"/>
</dbReference>
<keyword evidence="6" id="KW-0206">Cytoskeleton</keyword>
<dbReference type="PANTHER" id="PTHR45870:SF2">
    <property type="entry name" value="TUBULIN MONOGLYCYLASE TTLL3"/>
    <property type="match status" value="1"/>
</dbReference>
<dbReference type="PANTHER" id="PTHR45870">
    <property type="entry name" value="TUBULIN MONOGLYCYLASE TTLL3"/>
    <property type="match status" value="1"/>
</dbReference>
<dbReference type="InterPro" id="IPR004344">
    <property type="entry name" value="TTL/TTLL_fam"/>
</dbReference>
<dbReference type="EnsemblMetazoa" id="CapteT177724">
    <property type="protein sequence ID" value="CapteP177724"/>
    <property type="gene ID" value="CapteG177724"/>
</dbReference>
<protein>
    <recommendedName>
        <fullName evidence="11">Tubulin--tyrosine ligase-like protein 9</fullName>
    </recommendedName>
</protein>
<dbReference type="STRING" id="283909.R7THQ4"/>
<gene>
    <name evidence="8" type="ORF">CAPTEDRAFT_177724</name>
</gene>
<comment type="subcellular location">
    <subcellularLocation>
        <location evidence="1">Cytoplasm</location>
        <location evidence="1">Cytoskeleton</location>
    </subcellularLocation>
</comment>
<evidence type="ECO:0000256" key="5">
    <source>
        <dbReference type="ARBA" id="ARBA00022840"/>
    </source>
</evidence>
<keyword evidence="10" id="KW-1185">Reference proteome</keyword>
<dbReference type="EMBL" id="KB309782">
    <property type="protein sequence ID" value="ELT93313.1"/>
    <property type="molecule type" value="Genomic_DNA"/>
</dbReference>
<keyword evidence="4" id="KW-0547">Nucleotide-binding</keyword>
<evidence type="ECO:0008006" key="11">
    <source>
        <dbReference type="Google" id="ProtNLM"/>
    </source>
</evidence>
<reference evidence="8 10" key="2">
    <citation type="journal article" date="2013" name="Nature">
        <title>Insights into bilaterian evolution from three spiralian genomes.</title>
        <authorList>
            <person name="Simakov O."/>
            <person name="Marletaz F."/>
            <person name="Cho S.J."/>
            <person name="Edsinger-Gonzales E."/>
            <person name="Havlak P."/>
            <person name="Hellsten U."/>
            <person name="Kuo D.H."/>
            <person name="Larsson T."/>
            <person name="Lv J."/>
            <person name="Arendt D."/>
            <person name="Savage R."/>
            <person name="Osoegawa K."/>
            <person name="de Jong P."/>
            <person name="Grimwood J."/>
            <person name="Chapman J.A."/>
            <person name="Shapiro H."/>
            <person name="Aerts A."/>
            <person name="Otillar R.P."/>
            <person name="Terry A.Y."/>
            <person name="Boore J.L."/>
            <person name="Grigoriev I.V."/>
            <person name="Lindberg D.R."/>
            <person name="Seaver E.C."/>
            <person name="Weisblat D.A."/>
            <person name="Putnam N.H."/>
            <person name="Rokhsar D.S."/>
        </authorList>
    </citation>
    <scope>NUCLEOTIDE SEQUENCE</scope>
    <source>
        <strain evidence="8 10">I ESC-2004</strain>
    </source>
</reference>
<dbReference type="Gene3D" id="3.30.470.20">
    <property type="entry name" value="ATP-grasp fold, B domain"/>
    <property type="match status" value="1"/>
</dbReference>
<dbReference type="OMA" id="HRRIAVH"/>
<dbReference type="GO" id="GO:0003341">
    <property type="term" value="P:cilium movement"/>
    <property type="evidence" value="ECO:0007669"/>
    <property type="project" value="TreeGrafter"/>
</dbReference>
<dbReference type="InterPro" id="IPR051437">
    <property type="entry name" value="TTLL_monoglycylase"/>
</dbReference>
<evidence type="ECO:0000256" key="2">
    <source>
        <dbReference type="ARBA" id="ARBA00022490"/>
    </source>
</evidence>
<accession>R7THQ4</accession>
<dbReference type="SUPFAM" id="SSF56059">
    <property type="entry name" value="Glutathione synthetase ATP-binding domain-like"/>
    <property type="match status" value="1"/>
</dbReference>
<keyword evidence="2" id="KW-0963">Cytoplasm</keyword>
<dbReference type="GO" id="GO:0005930">
    <property type="term" value="C:axoneme"/>
    <property type="evidence" value="ECO:0007669"/>
    <property type="project" value="TreeGrafter"/>
</dbReference>
<dbReference type="GO" id="GO:0015630">
    <property type="term" value="C:microtubule cytoskeleton"/>
    <property type="evidence" value="ECO:0007669"/>
    <property type="project" value="TreeGrafter"/>
</dbReference>
<dbReference type="HOGENOM" id="CLU_010131_5_0_1"/>
<evidence type="ECO:0000256" key="7">
    <source>
        <dbReference type="SAM" id="MobiDB-lite"/>
    </source>
</evidence>